<dbReference type="InterPro" id="IPR016160">
    <property type="entry name" value="Ald_DH_CS_CYS"/>
</dbReference>
<dbReference type="CDD" id="cd07559">
    <property type="entry name" value="ALDH_ACDHII_AcoD-like"/>
    <property type="match status" value="1"/>
</dbReference>
<dbReference type="InterPro" id="IPR015590">
    <property type="entry name" value="Aldehyde_DH_dom"/>
</dbReference>
<evidence type="ECO:0000256" key="1">
    <source>
        <dbReference type="ARBA" id="ARBA00009986"/>
    </source>
</evidence>
<dbReference type="RefSeq" id="WP_078319151.1">
    <property type="nucleotide sequence ID" value="NZ_FXTS01000002.1"/>
</dbReference>
<dbReference type="GO" id="GO:0004030">
    <property type="term" value="F:aldehyde dehydrogenase [NAD(P)+] activity"/>
    <property type="evidence" value="ECO:0007669"/>
    <property type="project" value="UniProtKB-ARBA"/>
</dbReference>
<dbReference type="STRING" id="966.BTA35_0207310"/>
<accession>A0A1T1HDC2</accession>
<dbReference type="InterPro" id="IPR016162">
    <property type="entry name" value="Ald_DH_N"/>
</dbReference>
<dbReference type="Gene3D" id="3.40.605.10">
    <property type="entry name" value="Aldehyde Dehydrogenase, Chain A, domain 1"/>
    <property type="match status" value="1"/>
</dbReference>
<dbReference type="AlphaFoldDB" id="A0A1T1HDC2"/>
<dbReference type="SUPFAM" id="SSF53720">
    <property type="entry name" value="ALDH-like"/>
    <property type="match status" value="1"/>
</dbReference>
<dbReference type="PROSITE" id="PS00070">
    <property type="entry name" value="ALDEHYDE_DEHYDR_CYS"/>
    <property type="match status" value="1"/>
</dbReference>
<evidence type="ECO:0000256" key="3">
    <source>
        <dbReference type="PROSITE-ProRule" id="PRU10007"/>
    </source>
</evidence>
<keyword evidence="7" id="KW-1185">Reference proteome</keyword>
<dbReference type="PANTHER" id="PTHR43111:SF1">
    <property type="entry name" value="ALDEHYDE DEHYDROGENASE B-RELATED"/>
    <property type="match status" value="1"/>
</dbReference>
<comment type="similarity">
    <text evidence="1 4">Belongs to the aldehyde dehydrogenase family.</text>
</comment>
<evidence type="ECO:0000313" key="6">
    <source>
        <dbReference type="EMBL" id="OOV87802.1"/>
    </source>
</evidence>
<organism evidence="6 7">
    <name type="scientific">Oceanospirillum linum</name>
    <dbReference type="NCBI Taxonomy" id="966"/>
    <lineage>
        <taxon>Bacteria</taxon>
        <taxon>Pseudomonadati</taxon>
        <taxon>Pseudomonadota</taxon>
        <taxon>Gammaproteobacteria</taxon>
        <taxon>Oceanospirillales</taxon>
        <taxon>Oceanospirillaceae</taxon>
        <taxon>Oceanospirillum</taxon>
    </lineage>
</organism>
<evidence type="ECO:0000259" key="5">
    <source>
        <dbReference type="Pfam" id="PF00171"/>
    </source>
</evidence>
<dbReference type="FunFam" id="3.40.605.10:FF:000001">
    <property type="entry name" value="Aldehyde dehydrogenase 1"/>
    <property type="match status" value="1"/>
</dbReference>
<keyword evidence="2 4" id="KW-0560">Oxidoreductase</keyword>
<dbReference type="FunFam" id="3.40.309.10:FF:000012">
    <property type="entry name" value="Betaine aldehyde dehydrogenase"/>
    <property type="match status" value="1"/>
</dbReference>
<name>A0A1T1HDC2_OCELI</name>
<dbReference type="Proteomes" id="UP000190064">
    <property type="component" value="Unassembled WGS sequence"/>
</dbReference>
<gene>
    <name evidence="6" type="ORF">BTA35_0207310</name>
</gene>
<dbReference type="Gene3D" id="3.40.309.10">
    <property type="entry name" value="Aldehyde Dehydrogenase, Chain A, domain 2"/>
    <property type="match status" value="1"/>
</dbReference>
<evidence type="ECO:0000313" key="7">
    <source>
        <dbReference type="Proteomes" id="UP000190064"/>
    </source>
</evidence>
<sequence length="505" mass="54913">MIYAQPGTAGAVVNFRARYGNFIGGEWVDPVKGEYFKNTSPVNGEVICEIPRSTAEDVDLALDAAHAAKDAWGKTSVTERSNLLLKIADRIEANLEKIAVAETYDNGKAVRETLAADVPLAVDHFRYFAGCIRAQEGSIGEIDQNTVAYHFHEPLGVVGQIIPWNFPLLMAAWKIAPALAAGNCIVLKPAEQTPASILVLMETIQDLLPAGILNIVNGFGAEAGQALATSTLIAKIAFTGSTPVGAHILKCAADNIIPSTVELGGKSPNIFFNDVLDQEDEFVSKCVEGSVLAFFNQGEVCTCPSRMLIQEDIYEAFIGKVIERIGQIKRGNPLDTEVMVGAQASQEQYDKILSYLDIGRQEGAEVLVGGDKEALSDEIGGYYIQPTLLKGTNDMRVFQEEIFGPVVSVTTFKDEAEALAIANDSEFGLGAGVWTRDMNLSYRMGRGIEAGRVWTNCYHHYPAHAAFGGYKKSGVGRENHKMMLDHYQQTKNLLVSYDINPMGFF</sequence>
<evidence type="ECO:0000256" key="4">
    <source>
        <dbReference type="RuleBase" id="RU003345"/>
    </source>
</evidence>
<protein>
    <submittedName>
        <fullName evidence="6">Aldehyde dehydrogenase</fullName>
    </submittedName>
</protein>
<feature type="domain" description="Aldehyde dehydrogenase" evidence="5">
    <location>
        <begin position="27"/>
        <end position="492"/>
    </location>
</feature>
<dbReference type="InterPro" id="IPR029510">
    <property type="entry name" value="Ald_DH_CS_GLU"/>
</dbReference>
<evidence type="ECO:0000256" key="2">
    <source>
        <dbReference type="ARBA" id="ARBA00023002"/>
    </source>
</evidence>
<proteinExistence type="inferred from homology"/>
<comment type="caution">
    <text evidence="6">The sequence shown here is derived from an EMBL/GenBank/DDBJ whole genome shotgun (WGS) entry which is preliminary data.</text>
</comment>
<dbReference type="PANTHER" id="PTHR43111">
    <property type="entry name" value="ALDEHYDE DEHYDROGENASE B-RELATED"/>
    <property type="match status" value="1"/>
</dbReference>
<dbReference type="EMBL" id="MTSD02000002">
    <property type="protein sequence ID" value="OOV87802.1"/>
    <property type="molecule type" value="Genomic_DNA"/>
</dbReference>
<feature type="active site" evidence="3">
    <location>
        <position position="262"/>
    </location>
</feature>
<dbReference type="Pfam" id="PF00171">
    <property type="entry name" value="Aldedh"/>
    <property type="match status" value="1"/>
</dbReference>
<dbReference type="InterPro" id="IPR016163">
    <property type="entry name" value="Ald_DH_C"/>
</dbReference>
<reference evidence="6" key="1">
    <citation type="submission" date="2017-02" db="EMBL/GenBank/DDBJ databases">
        <title>Draft Genome Sequence of the Salt Water Bacterium Oceanospirillum linum ATCC 11336.</title>
        <authorList>
            <person name="Trachtenberg A.M."/>
            <person name="Carney J.G."/>
            <person name="Linnane J.D."/>
            <person name="Rheaume B.A."/>
            <person name="Pitts N.L."/>
            <person name="Mykles D.L."/>
            <person name="Maclea K.S."/>
        </authorList>
    </citation>
    <scope>NUCLEOTIDE SEQUENCE [LARGE SCALE GENOMIC DNA]</scope>
    <source>
        <strain evidence="6">ATCC 11336</strain>
    </source>
</reference>
<dbReference type="InterPro" id="IPR016161">
    <property type="entry name" value="Ald_DH/histidinol_DH"/>
</dbReference>
<dbReference type="PROSITE" id="PS00687">
    <property type="entry name" value="ALDEHYDE_DEHYDR_GLU"/>
    <property type="match status" value="1"/>
</dbReference>